<evidence type="ECO:0000256" key="2">
    <source>
        <dbReference type="ARBA" id="ARBA00022723"/>
    </source>
</evidence>
<dbReference type="GO" id="GO:0005829">
    <property type="term" value="C:cytosol"/>
    <property type="evidence" value="ECO:0007669"/>
    <property type="project" value="TreeGrafter"/>
</dbReference>
<dbReference type="InterPro" id="IPR002933">
    <property type="entry name" value="Peptidase_M20"/>
</dbReference>
<evidence type="ECO:0000259" key="4">
    <source>
        <dbReference type="Pfam" id="PF07687"/>
    </source>
</evidence>
<reference evidence="5" key="1">
    <citation type="submission" date="2023-07" db="EMBL/GenBank/DDBJ databases">
        <title>Genomic Encyclopedia of Type Strains, Phase IV (KMG-IV): sequencing the most valuable type-strain genomes for metagenomic binning, comparative biology and taxonomic classification.</title>
        <authorList>
            <person name="Goeker M."/>
        </authorList>
    </citation>
    <scope>NUCLEOTIDE SEQUENCE</scope>
    <source>
        <strain evidence="5">DSM 19659</strain>
    </source>
</reference>
<dbReference type="EMBL" id="JAUSTO010000018">
    <property type="protein sequence ID" value="MDQ0153382.1"/>
    <property type="molecule type" value="Genomic_DNA"/>
</dbReference>
<gene>
    <name evidence="5" type="ORF">J2S20_002102</name>
</gene>
<dbReference type="Pfam" id="PF07687">
    <property type="entry name" value="M20_dimer"/>
    <property type="match status" value="1"/>
</dbReference>
<dbReference type="Gene3D" id="3.40.630.10">
    <property type="entry name" value="Zn peptidases"/>
    <property type="match status" value="1"/>
</dbReference>
<dbReference type="GO" id="GO:0008233">
    <property type="term" value="F:peptidase activity"/>
    <property type="evidence" value="ECO:0007669"/>
    <property type="project" value="UniProtKB-KW"/>
</dbReference>
<dbReference type="InterPro" id="IPR051458">
    <property type="entry name" value="Cyt/Met_Dipeptidase"/>
</dbReference>
<dbReference type="Pfam" id="PF01546">
    <property type="entry name" value="Peptidase_M20"/>
    <property type="match status" value="1"/>
</dbReference>
<keyword evidence="6" id="KW-1185">Reference proteome</keyword>
<sequence length="460" mass="51586">MKKFFDYVDQNFDRMMEEMKEFCSRRSVAGDKTGLEETRNWIDKKLSAVGIPHEFQKVENGNALISASVSGEDGDKHPSLLFYNHYDVVEEGKHELWSNEPFGPVIRDGVLYGRGVSDNKGPLLSRIQAVEAILAVEGKLPINVKFLFEGDEETSSPSLSKFSREQSEKFKELSKADVCLWENGRRDEAGRPWARFGVRGSVSFELSVETAKKDVHARMGTYVPSASWRLVWALASLKSADERITIEGFYDDVLPVTKKDEEILNAFPYNEKSQLEKLGIASFLRGSSGLELKKQIYMEPSMSVCGLEAGELYNGARGIVPHKAYARIGFYLVANQSPDKVEAQLREHLKRHGFGDVKVVRRGGNTPVRTSVDIPLKEWLEHSAAEVYDKPMVIEPTALGGGPAIYFHRAWPDMPIVGVGPGNTNANHHAPNENMKLDDYKASIKHMIALMCEMGKQDRE</sequence>
<protein>
    <submittedName>
        <fullName evidence="5">Acetylornithine deacetylase/succinyl-diaminopimelate desuccinylase-like protein</fullName>
    </submittedName>
</protein>
<keyword evidence="2" id="KW-0479">Metal-binding</keyword>
<evidence type="ECO:0000313" key="6">
    <source>
        <dbReference type="Proteomes" id="UP001241537"/>
    </source>
</evidence>
<dbReference type="Gene3D" id="3.30.70.360">
    <property type="match status" value="1"/>
</dbReference>
<dbReference type="PANTHER" id="PTHR43270:SF8">
    <property type="entry name" value="DI- AND TRIPEPTIDASE DUG2-RELATED"/>
    <property type="match status" value="1"/>
</dbReference>
<keyword evidence="1" id="KW-0645">Protease</keyword>
<feature type="domain" description="Peptidase M20 dimerisation" evidence="4">
    <location>
        <begin position="197"/>
        <end position="353"/>
    </location>
</feature>
<evidence type="ECO:0000256" key="1">
    <source>
        <dbReference type="ARBA" id="ARBA00022670"/>
    </source>
</evidence>
<organism evidence="5 6">
    <name type="scientific">Moryella indoligenes</name>
    <dbReference type="NCBI Taxonomy" id="371674"/>
    <lineage>
        <taxon>Bacteria</taxon>
        <taxon>Bacillati</taxon>
        <taxon>Bacillota</taxon>
        <taxon>Clostridia</taxon>
        <taxon>Lachnospirales</taxon>
        <taxon>Lachnospiraceae</taxon>
        <taxon>Moryella</taxon>
    </lineage>
</organism>
<dbReference type="InterPro" id="IPR011650">
    <property type="entry name" value="Peptidase_M20_dimer"/>
</dbReference>
<dbReference type="GO" id="GO:0046872">
    <property type="term" value="F:metal ion binding"/>
    <property type="evidence" value="ECO:0007669"/>
    <property type="project" value="UniProtKB-KW"/>
</dbReference>
<proteinExistence type="predicted"/>
<dbReference type="SUPFAM" id="SSF53187">
    <property type="entry name" value="Zn-dependent exopeptidases"/>
    <property type="match status" value="1"/>
</dbReference>
<name>A0AAE3VC26_9FIRM</name>
<dbReference type="Proteomes" id="UP001241537">
    <property type="component" value="Unassembled WGS sequence"/>
</dbReference>
<accession>A0AAE3VC26</accession>
<keyword evidence="3" id="KW-0378">Hydrolase</keyword>
<dbReference type="PANTHER" id="PTHR43270">
    <property type="entry name" value="BETA-ALA-HIS DIPEPTIDASE"/>
    <property type="match status" value="1"/>
</dbReference>
<dbReference type="GO" id="GO:0006508">
    <property type="term" value="P:proteolysis"/>
    <property type="evidence" value="ECO:0007669"/>
    <property type="project" value="UniProtKB-KW"/>
</dbReference>
<dbReference type="GO" id="GO:0009014">
    <property type="term" value="F:succinyl-diaminopimelate desuccinylase activity"/>
    <property type="evidence" value="ECO:0007669"/>
    <property type="project" value="TreeGrafter"/>
</dbReference>
<comment type="caution">
    <text evidence="5">The sequence shown here is derived from an EMBL/GenBank/DDBJ whole genome shotgun (WGS) entry which is preliminary data.</text>
</comment>
<evidence type="ECO:0000313" key="5">
    <source>
        <dbReference type="EMBL" id="MDQ0153382.1"/>
    </source>
</evidence>
<evidence type="ECO:0000256" key="3">
    <source>
        <dbReference type="ARBA" id="ARBA00022801"/>
    </source>
</evidence>
<dbReference type="AlphaFoldDB" id="A0AAE3VC26"/>
<dbReference type="RefSeq" id="WP_307255337.1">
    <property type="nucleotide sequence ID" value="NZ_JAUSTO010000018.1"/>
</dbReference>
<dbReference type="GO" id="GO:0009089">
    <property type="term" value="P:lysine biosynthetic process via diaminopimelate"/>
    <property type="evidence" value="ECO:0007669"/>
    <property type="project" value="TreeGrafter"/>
</dbReference>